<dbReference type="PANTHER" id="PTHR43163:SF5">
    <property type="entry name" value="GLUTATHIONE TRANSPORT SYSTEM PERMEASE PROTEIN GSIC"/>
    <property type="match status" value="1"/>
</dbReference>
<evidence type="ECO:0000259" key="11">
    <source>
        <dbReference type="PROSITE" id="PS50928"/>
    </source>
</evidence>
<keyword evidence="7 10" id="KW-0472">Membrane</keyword>
<evidence type="ECO:0000256" key="7">
    <source>
        <dbReference type="ARBA" id="ARBA00023136"/>
    </source>
</evidence>
<feature type="transmembrane region" description="Helical" evidence="10">
    <location>
        <begin position="12"/>
        <end position="35"/>
    </location>
</feature>
<evidence type="ECO:0000256" key="10">
    <source>
        <dbReference type="RuleBase" id="RU363032"/>
    </source>
</evidence>
<dbReference type="GO" id="GO:0055085">
    <property type="term" value="P:transmembrane transport"/>
    <property type="evidence" value="ECO:0007669"/>
    <property type="project" value="InterPro"/>
</dbReference>
<dbReference type="InterPro" id="IPR035906">
    <property type="entry name" value="MetI-like_sf"/>
</dbReference>
<dbReference type="EMBL" id="BKAJ01000225">
    <property type="protein sequence ID" value="GEP61455.1"/>
    <property type="molecule type" value="Genomic_DNA"/>
</dbReference>
<feature type="transmembrane region" description="Helical" evidence="10">
    <location>
        <begin position="137"/>
        <end position="158"/>
    </location>
</feature>
<organism evidence="12 13">
    <name type="scientific">Reyranella soli</name>
    <dbReference type="NCBI Taxonomy" id="1230389"/>
    <lineage>
        <taxon>Bacteria</taxon>
        <taxon>Pseudomonadati</taxon>
        <taxon>Pseudomonadota</taxon>
        <taxon>Alphaproteobacteria</taxon>
        <taxon>Hyphomicrobiales</taxon>
        <taxon>Reyranellaceae</taxon>
        <taxon>Reyranella</taxon>
    </lineage>
</organism>
<dbReference type="PROSITE" id="PS50928">
    <property type="entry name" value="ABC_TM1"/>
    <property type="match status" value="1"/>
</dbReference>
<evidence type="ECO:0000256" key="1">
    <source>
        <dbReference type="ARBA" id="ARBA00004651"/>
    </source>
</evidence>
<dbReference type="SUPFAM" id="SSF161098">
    <property type="entry name" value="MetI-like"/>
    <property type="match status" value="1"/>
</dbReference>
<comment type="similarity">
    <text evidence="2 10">Belongs to the binding-protein-dependent transport system permease family.</text>
</comment>
<accession>A0A512NR89</accession>
<sequence>MLLVLVRRLGNVIPTLLAVIALVFLLFSVLPGSFISGMNEDGRSVIDPAVMERMRKEMGLDDPLYERFAKYVGKLATGDLGTSFRTREPVTKLIAVRVWPSLKLVFAAMAFAILVGVTLGFLAALKPGSLIDTVSMVTAISGLSLSQFWFGLMLMYLFALTLNWLPSFGYGDGGLRNLILPAIALGVGPMALLARTTRAAVLDVLNADFVRTARSKGMSERLVVKWHVLRNALVLVVTIVGLQFGSLMGQAVVVEKLFAWPGVGSLMVDSVFQRDMPAVQGCILMIVLFFLLINTLVDLAYVVIDPRIRYG</sequence>
<feature type="transmembrane region" description="Helical" evidence="10">
    <location>
        <begin position="232"/>
        <end position="258"/>
    </location>
</feature>
<reference evidence="12 13" key="1">
    <citation type="submission" date="2019-07" db="EMBL/GenBank/DDBJ databases">
        <title>Whole genome shotgun sequence of Reyranella soli NBRC 108950.</title>
        <authorList>
            <person name="Hosoyama A."/>
            <person name="Uohara A."/>
            <person name="Ohji S."/>
            <person name="Ichikawa N."/>
        </authorList>
    </citation>
    <scope>NUCLEOTIDE SEQUENCE [LARGE SCALE GENOMIC DNA]</scope>
    <source>
        <strain evidence="12 13">NBRC 108950</strain>
    </source>
</reference>
<dbReference type="RefSeq" id="WP_147156752.1">
    <property type="nucleotide sequence ID" value="NZ_BKAJ01000225.1"/>
</dbReference>
<dbReference type="CDD" id="cd06261">
    <property type="entry name" value="TM_PBP2"/>
    <property type="match status" value="1"/>
</dbReference>
<feature type="transmembrane region" description="Helical" evidence="10">
    <location>
        <begin position="104"/>
        <end position="125"/>
    </location>
</feature>
<gene>
    <name evidence="12" type="ORF">RSO01_86210</name>
</gene>
<evidence type="ECO:0000256" key="9">
    <source>
        <dbReference type="ARBA" id="ARBA00041107"/>
    </source>
</evidence>
<name>A0A512NR89_9HYPH</name>
<feature type="transmembrane region" description="Helical" evidence="10">
    <location>
        <begin position="178"/>
        <end position="194"/>
    </location>
</feature>
<dbReference type="Proteomes" id="UP000321058">
    <property type="component" value="Unassembled WGS sequence"/>
</dbReference>
<keyword evidence="3 10" id="KW-0813">Transport</keyword>
<keyword evidence="4" id="KW-1003">Cell membrane</keyword>
<dbReference type="AlphaFoldDB" id="A0A512NR89"/>
<evidence type="ECO:0000256" key="6">
    <source>
        <dbReference type="ARBA" id="ARBA00022989"/>
    </source>
</evidence>
<dbReference type="Pfam" id="PF00528">
    <property type="entry name" value="BPD_transp_1"/>
    <property type="match status" value="1"/>
</dbReference>
<protein>
    <recommendedName>
        <fullName evidence="9">Glutathione transport system permease protein GsiC</fullName>
    </recommendedName>
</protein>
<dbReference type="Pfam" id="PF19300">
    <property type="entry name" value="BPD_transp_1_N"/>
    <property type="match status" value="1"/>
</dbReference>
<evidence type="ECO:0000256" key="2">
    <source>
        <dbReference type="ARBA" id="ARBA00009306"/>
    </source>
</evidence>
<dbReference type="GO" id="GO:0005886">
    <property type="term" value="C:plasma membrane"/>
    <property type="evidence" value="ECO:0007669"/>
    <property type="project" value="UniProtKB-SubCell"/>
</dbReference>
<keyword evidence="13" id="KW-1185">Reference proteome</keyword>
<dbReference type="InterPro" id="IPR000515">
    <property type="entry name" value="MetI-like"/>
</dbReference>
<keyword evidence="6 10" id="KW-1133">Transmembrane helix</keyword>
<evidence type="ECO:0000256" key="8">
    <source>
        <dbReference type="ARBA" id="ARBA00037215"/>
    </source>
</evidence>
<evidence type="ECO:0000256" key="3">
    <source>
        <dbReference type="ARBA" id="ARBA00022448"/>
    </source>
</evidence>
<feature type="transmembrane region" description="Helical" evidence="10">
    <location>
        <begin position="278"/>
        <end position="304"/>
    </location>
</feature>
<comment type="caution">
    <text evidence="12">The sequence shown here is derived from an EMBL/GenBank/DDBJ whole genome shotgun (WGS) entry which is preliminary data.</text>
</comment>
<dbReference type="PANTHER" id="PTHR43163">
    <property type="entry name" value="DIPEPTIDE TRANSPORT SYSTEM PERMEASE PROTEIN DPPB-RELATED"/>
    <property type="match status" value="1"/>
</dbReference>
<feature type="domain" description="ABC transmembrane type-1" evidence="11">
    <location>
        <begin position="98"/>
        <end position="297"/>
    </location>
</feature>
<evidence type="ECO:0000256" key="4">
    <source>
        <dbReference type="ARBA" id="ARBA00022475"/>
    </source>
</evidence>
<comment type="function">
    <text evidence="8">Part of the ABC transporter complex GsiABCD involved in glutathione import. Probably responsible for the translocation of the substrate across the membrane.</text>
</comment>
<dbReference type="InterPro" id="IPR045621">
    <property type="entry name" value="BPD_transp_1_N"/>
</dbReference>
<evidence type="ECO:0000256" key="5">
    <source>
        <dbReference type="ARBA" id="ARBA00022692"/>
    </source>
</evidence>
<dbReference type="Gene3D" id="1.10.3720.10">
    <property type="entry name" value="MetI-like"/>
    <property type="match status" value="1"/>
</dbReference>
<evidence type="ECO:0000313" key="12">
    <source>
        <dbReference type="EMBL" id="GEP61455.1"/>
    </source>
</evidence>
<proteinExistence type="inferred from homology"/>
<comment type="subcellular location">
    <subcellularLocation>
        <location evidence="1 10">Cell membrane</location>
        <topology evidence="1 10">Multi-pass membrane protein</topology>
    </subcellularLocation>
</comment>
<keyword evidence="5 10" id="KW-0812">Transmembrane</keyword>
<evidence type="ECO:0000313" key="13">
    <source>
        <dbReference type="Proteomes" id="UP000321058"/>
    </source>
</evidence>
<dbReference type="OrthoDB" id="9807402at2"/>